<evidence type="ECO:0008006" key="4">
    <source>
        <dbReference type="Google" id="ProtNLM"/>
    </source>
</evidence>
<sequence>MKLKGIPVTLVNLVKTGTDPFGADVVTEKATVVDNVLVAPLNSDELVNELNLTGRRISYILGIPKGDSHNWENAIVEFFDDRFKTVGSPTQGIEDMIPLQWNKKVKVERIE</sequence>
<evidence type="ECO:0000313" key="2">
    <source>
        <dbReference type="EMBL" id="QKH79767.1"/>
    </source>
</evidence>
<evidence type="ECO:0000313" key="3">
    <source>
        <dbReference type="Proteomes" id="UP000502899"/>
    </source>
</evidence>
<gene>
    <name evidence="1" type="ORF">FOC70_04945</name>
    <name evidence="2" type="ORF">FOC70_05195</name>
</gene>
<protein>
    <recommendedName>
        <fullName evidence="4">Phage protein</fullName>
    </recommendedName>
</protein>
<organism evidence="2 3">
    <name type="scientific">Finegoldia magna</name>
    <name type="common">Peptostreptococcus magnus</name>
    <dbReference type="NCBI Taxonomy" id="1260"/>
    <lineage>
        <taxon>Bacteria</taxon>
        <taxon>Bacillati</taxon>
        <taxon>Bacillota</taxon>
        <taxon>Tissierellia</taxon>
        <taxon>Tissierellales</taxon>
        <taxon>Peptoniphilaceae</taxon>
        <taxon>Finegoldia</taxon>
    </lineage>
</organism>
<dbReference type="Proteomes" id="UP000502899">
    <property type="component" value="Chromosome"/>
</dbReference>
<dbReference type="EMBL" id="CP054000">
    <property type="protein sequence ID" value="QKH79767.1"/>
    <property type="molecule type" value="Genomic_DNA"/>
</dbReference>
<evidence type="ECO:0000313" key="1">
    <source>
        <dbReference type="EMBL" id="QKH79728.1"/>
    </source>
</evidence>
<dbReference type="EMBL" id="CP054000">
    <property type="protein sequence ID" value="QKH79728.1"/>
    <property type="molecule type" value="Genomic_DNA"/>
</dbReference>
<name>A0A7D4FL80_FINMA</name>
<reference evidence="2 3" key="1">
    <citation type="submission" date="2020-05" db="EMBL/GenBank/DDBJ databases">
        <title>FDA dAtabase for Regulatory Grade micrObial Sequences (FDA-ARGOS): Supporting development and validation of Infectious Disease Dx tests.</title>
        <authorList>
            <person name="Pederson C."/>
            <person name="Tallon L."/>
            <person name="Sadzewicz L."/>
            <person name="Zhao X."/>
            <person name="Vavikolanu K."/>
            <person name="Mehta A."/>
            <person name="Aluvathingal J."/>
            <person name="Nadendla S."/>
            <person name="Myers T."/>
            <person name="Yan Y."/>
            <person name="Sichtig H."/>
        </authorList>
    </citation>
    <scope>NUCLEOTIDE SEQUENCE [LARGE SCALE GENOMIC DNA]</scope>
    <source>
        <strain evidence="2 3">FDAARGOS_764</strain>
    </source>
</reference>
<accession>A0A7D4FL80</accession>
<proteinExistence type="predicted"/>
<dbReference type="AlphaFoldDB" id="A0A7D4FL80"/>